<dbReference type="InterPro" id="IPR044660">
    <property type="entry name" value="IBH1-like"/>
</dbReference>
<accession>A0AAP0R9C0</accession>
<keyword evidence="2" id="KW-0804">Transcription</keyword>
<keyword evidence="5" id="KW-1185">Reference proteome</keyword>
<comment type="caution">
    <text evidence="4">The sequence shown here is derived from an EMBL/GenBank/DDBJ whole genome shotgun (WGS) entry which is preliminary data.</text>
</comment>
<sequence length="113" mass="12808">MGSRPKIPMMSSLRKRRSRRRRRSNSSQKRAYPIRCRGGRSFVTGGGDQCGVSDKLQALKNLIPAQHDNGEIKADRLFQETADYILLLRTQVGVLQRLIQFYGSSENNDNAVL</sequence>
<proteinExistence type="predicted"/>
<keyword evidence="1" id="KW-0805">Transcription regulation</keyword>
<organism evidence="4 5">
    <name type="scientific">Liquidambar formosana</name>
    <name type="common">Formosan gum</name>
    <dbReference type="NCBI Taxonomy" id="63359"/>
    <lineage>
        <taxon>Eukaryota</taxon>
        <taxon>Viridiplantae</taxon>
        <taxon>Streptophyta</taxon>
        <taxon>Embryophyta</taxon>
        <taxon>Tracheophyta</taxon>
        <taxon>Spermatophyta</taxon>
        <taxon>Magnoliopsida</taxon>
        <taxon>eudicotyledons</taxon>
        <taxon>Gunneridae</taxon>
        <taxon>Pentapetalae</taxon>
        <taxon>Saxifragales</taxon>
        <taxon>Altingiaceae</taxon>
        <taxon>Liquidambar</taxon>
    </lineage>
</organism>
<protein>
    <submittedName>
        <fullName evidence="4">Uncharacterized protein</fullName>
    </submittedName>
</protein>
<evidence type="ECO:0000313" key="5">
    <source>
        <dbReference type="Proteomes" id="UP001415857"/>
    </source>
</evidence>
<reference evidence="4 5" key="1">
    <citation type="journal article" date="2024" name="Plant J.">
        <title>Genome sequences and population genomics reveal climatic adaptation and genomic divergence between two closely related sweetgum species.</title>
        <authorList>
            <person name="Xu W.Q."/>
            <person name="Ren C.Q."/>
            <person name="Zhang X.Y."/>
            <person name="Comes H.P."/>
            <person name="Liu X.H."/>
            <person name="Li Y.G."/>
            <person name="Kettle C.J."/>
            <person name="Jalonen R."/>
            <person name="Gaisberger H."/>
            <person name="Ma Y.Z."/>
            <person name="Qiu Y.X."/>
        </authorList>
    </citation>
    <scope>NUCLEOTIDE SEQUENCE [LARGE SCALE GENOMIC DNA]</scope>
    <source>
        <strain evidence="4">Hangzhou</strain>
    </source>
</reference>
<evidence type="ECO:0000313" key="4">
    <source>
        <dbReference type="EMBL" id="KAK9272176.1"/>
    </source>
</evidence>
<gene>
    <name evidence="4" type="ORF">L1049_002547</name>
</gene>
<name>A0AAP0R9C0_LIQFO</name>
<evidence type="ECO:0000256" key="3">
    <source>
        <dbReference type="SAM" id="MobiDB-lite"/>
    </source>
</evidence>
<dbReference type="AlphaFoldDB" id="A0AAP0R9C0"/>
<evidence type="ECO:0000256" key="2">
    <source>
        <dbReference type="ARBA" id="ARBA00023163"/>
    </source>
</evidence>
<dbReference type="PANTHER" id="PTHR33124:SF57">
    <property type="entry name" value="TRANSCRIPTION FACTOR UPBEAT-LIKE PROTEIN"/>
    <property type="match status" value="1"/>
</dbReference>
<feature type="compositionally biased region" description="Basic residues" evidence="3">
    <location>
        <begin position="13"/>
        <end position="24"/>
    </location>
</feature>
<dbReference type="PANTHER" id="PTHR33124">
    <property type="entry name" value="TRANSCRIPTION FACTOR IBH1-LIKE 1"/>
    <property type="match status" value="1"/>
</dbReference>
<evidence type="ECO:0000256" key="1">
    <source>
        <dbReference type="ARBA" id="ARBA00023015"/>
    </source>
</evidence>
<dbReference type="EMBL" id="JBBPBK010000013">
    <property type="protein sequence ID" value="KAK9272176.1"/>
    <property type="molecule type" value="Genomic_DNA"/>
</dbReference>
<dbReference type="Proteomes" id="UP001415857">
    <property type="component" value="Unassembled WGS sequence"/>
</dbReference>
<feature type="region of interest" description="Disordered" evidence="3">
    <location>
        <begin position="1"/>
        <end position="31"/>
    </location>
</feature>
<dbReference type="GO" id="GO:0006355">
    <property type="term" value="P:regulation of DNA-templated transcription"/>
    <property type="evidence" value="ECO:0007669"/>
    <property type="project" value="InterPro"/>
</dbReference>